<dbReference type="InterPro" id="IPR007167">
    <property type="entry name" value="Fe-transptr_FeoA-like"/>
</dbReference>
<dbReference type="InterPro" id="IPR008988">
    <property type="entry name" value="Transcriptional_repressor_C"/>
</dbReference>
<protein>
    <submittedName>
        <fullName evidence="3">Ferrous iron transport protein A</fullName>
    </submittedName>
</protein>
<gene>
    <name evidence="3" type="ORF">JYB65_13410</name>
</gene>
<dbReference type="Proteomes" id="UP000664545">
    <property type="component" value="Unassembled WGS sequence"/>
</dbReference>
<dbReference type="AlphaFoldDB" id="A0A939IK78"/>
<name>A0A939IK78_CLOAM</name>
<proteinExistence type="predicted"/>
<dbReference type="PANTHER" id="PTHR42954">
    <property type="entry name" value="FE(2+) TRANSPORT PROTEIN A"/>
    <property type="match status" value="1"/>
</dbReference>
<accession>A0A939IK78</accession>
<dbReference type="InterPro" id="IPR038157">
    <property type="entry name" value="FeoA_core_dom"/>
</dbReference>
<dbReference type="SMART" id="SM00899">
    <property type="entry name" value="FeoA"/>
    <property type="match status" value="1"/>
</dbReference>
<evidence type="ECO:0000259" key="2">
    <source>
        <dbReference type="SMART" id="SM00899"/>
    </source>
</evidence>
<reference evidence="3" key="1">
    <citation type="submission" date="2021-02" db="EMBL/GenBank/DDBJ databases">
        <title>Abyssanaerobacter marinus gen.nov., sp., nov, anaerobic bacterium isolated from the Onnuri vent field of Indian Ocean and suggestion of Mogibacteriaceae fam. nov., and proposal of reclassification of ambiguous this family's genus member.</title>
        <authorList>
            <person name="Kim Y.J."/>
            <person name="Yang J.-A."/>
        </authorList>
    </citation>
    <scope>NUCLEOTIDE SEQUENCE</scope>
    <source>
        <strain evidence="3">DSM 2634</strain>
    </source>
</reference>
<evidence type="ECO:0000313" key="4">
    <source>
        <dbReference type="Proteomes" id="UP000664545"/>
    </source>
</evidence>
<feature type="domain" description="Ferrous iron transporter FeoA-like" evidence="2">
    <location>
        <begin position="12"/>
        <end position="84"/>
    </location>
</feature>
<keyword evidence="4" id="KW-1185">Reference proteome</keyword>
<dbReference type="PANTHER" id="PTHR42954:SF2">
    <property type="entry name" value="FE(2+) TRANSPORT PROTEIN A"/>
    <property type="match status" value="1"/>
</dbReference>
<dbReference type="InterPro" id="IPR052713">
    <property type="entry name" value="FeoA"/>
</dbReference>
<evidence type="ECO:0000313" key="3">
    <source>
        <dbReference type="EMBL" id="MBN7774358.1"/>
    </source>
</evidence>
<dbReference type="RefSeq" id="WP_206583196.1">
    <property type="nucleotide sequence ID" value="NZ_JAFJZZ010000008.1"/>
</dbReference>
<dbReference type="EMBL" id="JAFJZZ010000008">
    <property type="protein sequence ID" value="MBN7774358.1"/>
    <property type="molecule type" value="Genomic_DNA"/>
</dbReference>
<comment type="caution">
    <text evidence="3">The sequence shown here is derived from an EMBL/GenBank/DDBJ whole genome shotgun (WGS) entry which is preliminary data.</text>
</comment>
<keyword evidence="1" id="KW-0408">Iron</keyword>
<dbReference type="SUPFAM" id="SSF50037">
    <property type="entry name" value="C-terminal domain of transcriptional repressors"/>
    <property type="match status" value="1"/>
</dbReference>
<dbReference type="GO" id="GO:0046914">
    <property type="term" value="F:transition metal ion binding"/>
    <property type="evidence" value="ECO:0007669"/>
    <property type="project" value="InterPro"/>
</dbReference>
<evidence type="ECO:0000256" key="1">
    <source>
        <dbReference type="ARBA" id="ARBA00023004"/>
    </source>
</evidence>
<dbReference type="Pfam" id="PF04023">
    <property type="entry name" value="FeoA"/>
    <property type="match status" value="1"/>
</dbReference>
<sequence>MKENLHATKKANALCDLKKGQFGCVNGLDSSEGMNRRLQDIGLIEGTTVECVQLSPGGELAAYLVRGAVMALRTEDAAKVYINKM</sequence>
<organism evidence="3 4">
    <name type="scientific">Clostridium aminobutyricum</name>
    <dbReference type="NCBI Taxonomy" id="33953"/>
    <lineage>
        <taxon>Bacteria</taxon>
        <taxon>Bacillati</taxon>
        <taxon>Bacillota</taxon>
        <taxon>Clostridia</taxon>
        <taxon>Eubacteriales</taxon>
        <taxon>Clostridiaceae</taxon>
        <taxon>Clostridium</taxon>
    </lineage>
</organism>
<dbReference type="Gene3D" id="2.30.30.90">
    <property type="match status" value="1"/>
</dbReference>